<feature type="domain" description="WW" evidence="1">
    <location>
        <begin position="5"/>
        <end position="38"/>
    </location>
</feature>
<dbReference type="PROSITE" id="PS50020">
    <property type="entry name" value="WW_DOMAIN_2"/>
    <property type="match status" value="1"/>
</dbReference>
<dbReference type="InterPro" id="IPR036020">
    <property type="entry name" value="WW_dom_sf"/>
</dbReference>
<name>A0A7S4B3A4_CHRCT</name>
<protein>
    <recommendedName>
        <fullName evidence="1">WW domain-containing protein</fullName>
    </recommendedName>
</protein>
<dbReference type="InterPro" id="IPR001202">
    <property type="entry name" value="WW_dom"/>
</dbReference>
<accession>A0A7S4B3A4</accession>
<dbReference type="SUPFAM" id="SSF51045">
    <property type="entry name" value="WW domain"/>
    <property type="match status" value="1"/>
</dbReference>
<sequence>MAEEASLPPNWEEVHDPEGRSYWWNVETNETTWMRPTNVVAKKSIAAGYLAKVQEAEKQVASPKVLKSSVKKDLPPVISTGTGVASLTKKFASCTTDSAPSGSGCGSPAAAARLSDSAATSAGGAPLCHLCPPPPPSSPETASVPLSACLADAPCAHTGRCLDLPYGRARIPLHRFQFTLAF</sequence>
<dbReference type="SMART" id="SM00456">
    <property type="entry name" value="WW"/>
    <property type="match status" value="1"/>
</dbReference>
<dbReference type="CDD" id="cd00201">
    <property type="entry name" value="WW"/>
    <property type="match status" value="1"/>
</dbReference>
<dbReference type="Pfam" id="PF00397">
    <property type="entry name" value="WW"/>
    <property type="match status" value="1"/>
</dbReference>
<dbReference type="Gene3D" id="2.20.70.10">
    <property type="match status" value="1"/>
</dbReference>
<dbReference type="PROSITE" id="PS01159">
    <property type="entry name" value="WW_DOMAIN_1"/>
    <property type="match status" value="1"/>
</dbReference>
<evidence type="ECO:0000313" key="2">
    <source>
        <dbReference type="EMBL" id="CAE0751542.1"/>
    </source>
</evidence>
<dbReference type="AlphaFoldDB" id="A0A7S4B3A4"/>
<reference evidence="2" key="1">
    <citation type="submission" date="2021-01" db="EMBL/GenBank/DDBJ databases">
        <authorList>
            <person name="Corre E."/>
            <person name="Pelletier E."/>
            <person name="Niang G."/>
            <person name="Scheremetjew M."/>
            <person name="Finn R."/>
            <person name="Kale V."/>
            <person name="Holt S."/>
            <person name="Cochrane G."/>
            <person name="Meng A."/>
            <person name="Brown T."/>
            <person name="Cohen L."/>
        </authorList>
    </citation>
    <scope>NUCLEOTIDE SEQUENCE</scope>
    <source>
        <strain evidence="2">CCMP645</strain>
    </source>
</reference>
<proteinExistence type="predicted"/>
<dbReference type="EMBL" id="HBIZ01007196">
    <property type="protein sequence ID" value="CAE0751542.1"/>
    <property type="molecule type" value="Transcribed_RNA"/>
</dbReference>
<evidence type="ECO:0000259" key="1">
    <source>
        <dbReference type="PROSITE" id="PS50020"/>
    </source>
</evidence>
<organism evidence="2">
    <name type="scientific">Chrysotila carterae</name>
    <name type="common">Marine alga</name>
    <name type="synonym">Syracosphaera carterae</name>
    <dbReference type="NCBI Taxonomy" id="13221"/>
    <lineage>
        <taxon>Eukaryota</taxon>
        <taxon>Haptista</taxon>
        <taxon>Haptophyta</taxon>
        <taxon>Prymnesiophyceae</taxon>
        <taxon>Isochrysidales</taxon>
        <taxon>Isochrysidaceae</taxon>
        <taxon>Chrysotila</taxon>
    </lineage>
</organism>
<gene>
    <name evidence="2" type="ORF">PCAR00345_LOCUS4127</name>
</gene>